<gene>
    <name evidence="5" type="ORF">DN068_06760</name>
</gene>
<dbReference type="Proteomes" id="UP000248745">
    <property type="component" value="Unassembled WGS sequence"/>
</dbReference>
<dbReference type="SMART" id="SM00411">
    <property type="entry name" value="BHL"/>
    <property type="match status" value="1"/>
</dbReference>
<dbReference type="InterPro" id="IPR010992">
    <property type="entry name" value="IHF-like_DNA-bd_dom_sf"/>
</dbReference>
<dbReference type="PROSITE" id="PS00045">
    <property type="entry name" value="HISTONE_LIKE"/>
    <property type="match status" value="1"/>
</dbReference>
<dbReference type="InterPro" id="IPR000119">
    <property type="entry name" value="Hist_DNA-bd"/>
</dbReference>
<organism evidence="5 6">
    <name type="scientific">Taibaiella soli</name>
    <dbReference type="NCBI Taxonomy" id="1649169"/>
    <lineage>
        <taxon>Bacteria</taxon>
        <taxon>Pseudomonadati</taxon>
        <taxon>Bacteroidota</taxon>
        <taxon>Chitinophagia</taxon>
        <taxon>Chitinophagales</taxon>
        <taxon>Chitinophagaceae</taxon>
        <taxon>Taibaiella</taxon>
    </lineage>
</organism>
<accession>A0A2W2AJJ7</accession>
<dbReference type="EMBL" id="QKTW01000010">
    <property type="protein sequence ID" value="PZF73692.1"/>
    <property type="molecule type" value="Genomic_DNA"/>
</dbReference>
<dbReference type="PANTHER" id="PTHR33175">
    <property type="entry name" value="DNA-BINDING PROTEIN HU"/>
    <property type="match status" value="1"/>
</dbReference>
<keyword evidence="6" id="KW-1185">Reference proteome</keyword>
<reference evidence="5 6" key="1">
    <citation type="submission" date="2018-06" db="EMBL/GenBank/DDBJ databases">
        <title>Mucibacter soli gen. nov., sp. nov., a new member of the family Chitinophagaceae producing mucin.</title>
        <authorList>
            <person name="Kim M.-K."/>
            <person name="Park S."/>
            <person name="Kim T.-S."/>
            <person name="Joung Y."/>
            <person name="Han J.-H."/>
            <person name="Kim S.B."/>
        </authorList>
    </citation>
    <scope>NUCLEOTIDE SEQUENCE [LARGE SCALE GENOMIC DNA]</scope>
    <source>
        <strain evidence="5 6">R1-15</strain>
    </source>
</reference>
<evidence type="ECO:0000256" key="1">
    <source>
        <dbReference type="ARBA" id="ARBA00010529"/>
    </source>
</evidence>
<dbReference type="SUPFAM" id="SSF47729">
    <property type="entry name" value="IHF-like DNA-binding proteins"/>
    <property type="match status" value="1"/>
</dbReference>
<dbReference type="AlphaFoldDB" id="A0A2W2AJJ7"/>
<dbReference type="GO" id="GO:0003677">
    <property type="term" value="F:DNA binding"/>
    <property type="evidence" value="ECO:0007669"/>
    <property type="project" value="UniProtKB-KW"/>
</dbReference>
<dbReference type="RefSeq" id="WP_110998142.1">
    <property type="nucleotide sequence ID" value="NZ_QKTW01000010.1"/>
</dbReference>
<evidence type="ECO:0000256" key="3">
    <source>
        <dbReference type="ARBA" id="ARBA00023125"/>
    </source>
</evidence>
<dbReference type="CDD" id="cd13831">
    <property type="entry name" value="HU"/>
    <property type="match status" value="1"/>
</dbReference>
<keyword evidence="3 5" id="KW-0238">DNA-binding</keyword>
<comment type="similarity">
    <text evidence="1 4">Belongs to the bacterial histone-like protein family.</text>
</comment>
<sequence>MNKGKLIDKVSKDAGITKTLTGEVLDSVMENIMKALKAGERVTLVGFGTFSVADRAARMARNPQTGQLMKIKATRAPKFKAGKDFAELIAKK</sequence>
<name>A0A2W2AJJ7_9BACT</name>
<comment type="caution">
    <text evidence="5">The sequence shown here is derived from an EMBL/GenBank/DDBJ whole genome shotgun (WGS) entry which is preliminary data.</text>
</comment>
<proteinExistence type="inferred from homology"/>
<dbReference type="PANTHER" id="PTHR33175:SF3">
    <property type="entry name" value="DNA-BINDING PROTEIN HU-BETA"/>
    <property type="match status" value="1"/>
</dbReference>
<dbReference type="PRINTS" id="PR01727">
    <property type="entry name" value="DNABINDINGHU"/>
</dbReference>
<evidence type="ECO:0000256" key="2">
    <source>
        <dbReference type="ARBA" id="ARBA00023067"/>
    </source>
</evidence>
<protein>
    <submittedName>
        <fullName evidence="5">DNA-binding protein HU</fullName>
    </submittedName>
</protein>
<evidence type="ECO:0000313" key="6">
    <source>
        <dbReference type="Proteomes" id="UP000248745"/>
    </source>
</evidence>
<keyword evidence="2" id="KW-0226">DNA condensation</keyword>
<dbReference type="InterPro" id="IPR020816">
    <property type="entry name" value="Histone-like_DNA-bd_CS"/>
</dbReference>
<dbReference type="GO" id="GO:0030527">
    <property type="term" value="F:structural constituent of chromatin"/>
    <property type="evidence" value="ECO:0007669"/>
    <property type="project" value="InterPro"/>
</dbReference>
<dbReference type="OrthoDB" id="9799835at2"/>
<evidence type="ECO:0000256" key="4">
    <source>
        <dbReference type="RuleBase" id="RU003939"/>
    </source>
</evidence>
<dbReference type="GO" id="GO:0030261">
    <property type="term" value="P:chromosome condensation"/>
    <property type="evidence" value="ECO:0007669"/>
    <property type="project" value="UniProtKB-KW"/>
</dbReference>
<evidence type="ECO:0000313" key="5">
    <source>
        <dbReference type="EMBL" id="PZF73692.1"/>
    </source>
</evidence>
<dbReference type="Pfam" id="PF00216">
    <property type="entry name" value="Bac_DNA_binding"/>
    <property type="match status" value="1"/>
</dbReference>
<dbReference type="Gene3D" id="4.10.520.10">
    <property type="entry name" value="IHF-like DNA-binding proteins"/>
    <property type="match status" value="1"/>
</dbReference>